<dbReference type="OrthoDB" id="3724977at2"/>
<proteinExistence type="inferred from homology"/>
<comment type="similarity">
    <text evidence="1">Belongs to the UPF0312 family.</text>
</comment>
<protein>
    <submittedName>
        <fullName evidence="3">YceI family protein</fullName>
    </submittedName>
</protein>
<dbReference type="AlphaFoldDB" id="D6YAY2"/>
<dbReference type="RefSeq" id="WP_013131882.1">
    <property type="nucleotide sequence ID" value="NC_014165.1"/>
</dbReference>
<dbReference type="InterPro" id="IPR036761">
    <property type="entry name" value="TTHA0802/YceI-like_sf"/>
</dbReference>
<evidence type="ECO:0000313" key="3">
    <source>
        <dbReference type="EMBL" id="ADG88349.1"/>
    </source>
</evidence>
<sequence>MEVSVSTGRYVLSPETGRLFIHTTRSGPGAMAGHDLTIEATRWRGLAVADLEDPAKCSVNVEVEVDSLEVREGTGGLKQLTDSDRAEIKRNICDKVLKSVRYPKIIFESRRFEGTPESFRCEGDLTITDVRRPVVLDCRVVDGWVQGTTTVKQSRWGIRPFSAFFGALRLDDDIQVRFDVGLTVRV</sequence>
<gene>
    <name evidence="3" type="ordered locus">Tbis_1635</name>
</gene>
<accession>D6YAY2</accession>
<dbReference type="eggNOG" id="COG2353">
    <property type="taxonomic scope" value="Bacteria"/>
</dbReference>
<dbReference type="PANTHER" id="PTHR34406:SF1">
    <property type="entry name" value="PROTEIN YCEI"/>
    <property type="match status" value="1"/>
</dbReference>
<dbReference type="KEGG" id="tbi:Tbis_1635"/>
<dbReference type="PANTHER" id="PTHR34406">
    <property type="entry name" value="PROTEIN YCEI"/>
    <property type="match status" value="1"/>
</dbReference>
<evidence type="ECO:0000256" key="1">
    <source>
        <dbReference type="ARBA" id="ARBA00008812"/>
    </source>
</evidence>
<dbReference type="EMBL" id="CP001874">
    <property type="protein sequence ID" value="ADG88349.1"/>
    <property type="molecule type" value="Genomic_DNA"/>
</dbReference>
<organism evidence="3 4">
    <name type="scientific">Thermobispora bispora (strain ATCC 19993 / DSM 43833 / CBS 139.67 / JCM 10125 / KCTC 9307 / NBRC 14880 / R51)</name>
    <dbReference type="NCBI Taxonomy" id="469371"/>
    <lineage>
        <taxon>Bacteria</taxon>
        <taxon>Bacillati</taxon>
        <taxon>Actinomycetota</taxon>
        <taxon>Actinomycetes</taxon>
        <taxon>Streptosporangiales</taxon>
        <taxon>Streptosporangiaceae</taxon>
        <taxon>Thermobispora</taxon>
    </lineage>
</organism>
<feature type="domain" description="Lipid/polyisoprenoid-binding YceI-like" evidence="2">
    <location>
        <begin position="9"/>
        <end position="183"/>
    </location>
</feature>
<dbReference type="SUPFAM" id="SSF101874">
    <property type="entry name" value="YceI-like"/>
    <property type="match status" value="1"/>
</dbReference>
<evidence type="ECO:0000313" key="4">
    <source>
        <dbReference type="Proteomes" id="UP000006640"/>
    </source>
</evidence>
<keyword evidence="4" id="KW-1185">Reference proteome</keyword>
<dbReference type="SMART" id="SM00867">
    <property type="entry name" value="YceI"/>
    <property type="match status" value="1"/>
</dbReference>
<evidence type="ECO:0000259" key="2">
    <source>
        <dbReference type="SMART" id="SM00867"/>
    </source>
</evidence>
<name>D6YAY2_THEBD</name>
<dbReference type="HOGENOM" id="CLU_124935_0_0_11"/>
<dbReference type="STRING" id="469371.Tbis_1635"/>
<dbReference type="InterPro" id="IPR007372">
    <property type="entry name" value="Lipid/polyisoprenoid-bd_YceI"/>
</dbReference>
<dbReference type="Gene3D" id="2.40.128.110">
    <property type="entry name" value="Lipid/polyisoprenoid-binding, YceI-like"/>
    <property type="match status" value="1"/>
</dbReference>
<dbReference type="Proteomes" id="UP000006640">
    <property type="component" value="Chromosome"/>
</dbReference>
<reference evidence="3 4" key="1">
    <citation type="submission" date="2010-01" db="EMBL/GenBank/DDBJ databases">
        <title>The complete genome of Thermobispora bispora DSM 43833.</title>
        <authorList>
            <consortium name="US DOE Joint Genome Institute (JGI-PGF)"/>
            <person name="Lucas S."/>
            <person name="Copeland A."/>
            <person name="Lapidus A."/>
            <person name="Glavina del Rio T."/>
            <person name="Dalin E."/>
            <person name="Tice H."/>
            <person name="Bruce D."/>
            <person name="Goodwin L."/>
            <person name="Pitluck S."/>
            <person name="Kyrpides N."/>
            <person name="Mavromatis K."/>
            <person name="Ivanova N."/>
            <person name="Mikhailova N."/>
            <person name="Chertkov O."/>
            <person name="Brettin T."/>
            <person name="Detter J.C."/>
            <person name="Han C."/>
            <person name="Larimer F."/>
            <person name="Land M."/>
            <person name="Hauser L."/>
            <person name="Markowitz V."/>
            <person name="Cheng J.-F."/>
            <person name="Hugenholtz P."/>
            <person name="Woyke T."/>
            <person name="Wu D."/>
            <person name="Jando M."/>
            <person name="Schneider S."/>
            <person name="Klenk H.-P."/>
            <person name="Eisen J.A."/>
        </authorList>
    </citation>
    <scope>NUCLEOTIDE SEQUENCE [LARGE SCALE GENOMIC DNA]</scope>
    <source>
        <strain evidence="4">ATCC 19993 / DSM 43833 / CBS 139.67 / JCM 10125 / KCTC 9307 / NBRC 14880 / R51</strain>
    </source>
</reference>
<dbReference type="Pfam" id="PF04264">
    <property type="entry name" value="YceI"/>
    <property type="match status" value="1"/>
</dbReference>